<dbReference type="SUPFAM" id="SSF53335">
    <property type="entry name" value="S-adenosyl-L-methionine-dependent methyltransferases"/>
    <property type="match status" value="1"/>
</dbReference>
<dbReference type="Gene3D" id="3.40.50.150">
    <property type="entry name" value="Vaccinia Virus protein VP39"/>
    <property type="match status" value="1"/>
</dbReference>
<dbReference type="InterPro" id="IPR025714">
    <property type="entry name" value="Methyltranfer_dom"/>
</dbReference>
<dbReference type="Pfam" id="PF13847">
    <property type="entry name" value="Methyltransf_31"/>
    <property type="match status" value="1"/>
</dbReference>
<evidence type="ECO:0000313" key="2">
    <source>
        <dbReference type="EMBL" id="QKD84075.1"/>
    </source>
</evidence>
<keyword evidence="2" id="KW-0489">Methyltransferase</keyword>
<dbReference type="GO" id="GO:0008168">
    <property type="term" value="F:methyltransferase activity"/>
    <property type="evidence" value="ECO:0007669"/>
    <property type="project" value="UniProtKB-KW"/>
</dbReference>
<reference evidence="2 3" key="1">
    <citation type="submission" date="2020-05" db="EMBL/GenBank/DDBJ databases">
        <title>Complete genome sequence of of a novel Thermoleptolyngbya strain isolated from hot springs of Ganzi, Sichuan China.</title>
        <authorList>
            <person name="Tang J."/>
            <person name="Daroch M."/>
            <person name="Li L."/>
            <person name="Waleron K."/>
            <person name="Waleron M."/>
            <person name="Waleron M."/>
        </authorList>
    </citation>
    <scope>NUCLEOTIDE SEQUENCE [LARGE SCALE GENOMIC DNA]</scope>
    <source>
        <strain evidence="2 3">PKUAC-SCTA183</strain>
    </source>
</reference>
<dbReference type="RefSeq" id="WP_172358139.1">
    <property type="nucleotide sequence ID" value="NZ_CP053661.1"/>
</dbReference>
<keyword evidence="2" id="KW-0808">Transferase</keyword>
<dbReference type="CDD" id="cd02440">
    <property type="entry name" value="AdoMet_MTases"/>
    <property type="match status" value="1"/>
</dbReference>
<dbReference type="PANTHER" id="PTHR43464">
    <property type="entry name" value="METHYLTRANSFERASE"/>
    <property type="match status" value="1"/>
</dbReference>
<protein>
    <submittedName>
        <fullName evidence="2">Methyltransferase domain-containing protein</fullName>
    </submittedName>
</protein>
<evidence type="ECO:0000313" key="3">
    <source>
        <dbReference type="Proteomes" id="UP000505210"/>
    </source>
</evidence>
<dbReference type="EMBL" id="CP053661">
    <property type="protein sequence ID" value="QKD84075.1"/>
    <property type="molecule type" value="Genomic_DNA"/>
</dbReference>
<gene>
    <name evidence="2" type="ORF">HPC62_19525</name>
</gene>
<accession>A0A6M8BP42</accession>
<sequence length="442" mass="50140">MLSPEALDKIRQQFDHAPYPRVPLEQSPKDDPNSLFKHSLVTAYYRRYGRVIDPQDRLILDAGCGSGYKCLMLAEANPGAKIVGMDLSEKSVEMTQQRLAHHGFDQVECYAGLIEDLPNLGIQFDYINCDEVLYLLPDPLTGLQAMRSALKPDGILRVNLHSAYQRRRYYQAQALFRMLGLMDDNPTDLEVGLVHETMNALQDHVVLKTTTWHPIYDQQPEGVLVDHLLVGDKGYTIPDLFGLLREAGLELVSMVNWLHWDLRDLFQNPHALPEPWDQLVPNCSIEDQLYFYELLNPVHRLLDAWCGVATEAEPPDSPPDRTVQNWALSDWQRATLHLHPQLRTERVRQALLAACQASQPFEISRHLSQVSPTPVVLSSSQALSLLPLWDGPHSIAAIAHQYQRFHPVQLPSLEPMTPDAALGQAVELIKRLERCLFVLVEL</sequence>
<dbReference type="AlphaFoldDB" id="A0A6M8BP42"/>
<dbReference type="InterPro" id="IPR029063">
    <property type="entry name" value="SAM-dependent_MTases_sf"/>
</dbReference>
<feature type="domain" description="Methyltransferase" evidence="1">
    <location>
        <begin position="59"/>
        <end position="171"/>
    </location>
</feature>
<evidence type="ECO:0000259" key="1">
    <source>
        <dbReference type="Pfam" id="PF13847"/>
    </source>
</evidence>
<name>A0A6M8BP42_9CYAN</name>
<dbReference type="PANTHER" id="PTHR43464:SF91">
    <property type="entry name" value="SLL0487 PROTEIN"/>
    <property type="match status" value="1"/>
</dbReference>
<dbReference type="KEGG" id="theu:HPC62_19525"/>
<dbReference type="Proteomes" id="UP000505210">
    <property type="component" value="Chromosome"/>
</dbReference>
<dbReference type="GO" id="GO:0032259">
    <property type="term" value="P:methylation"/>
    <property type="evidence" value="ECO:0007669"/>
    <property type="project" value="UniProtKB-KW"/>
</dbReference>
<proteinExistence type="predicted"/>
<organism evidence="2 3">
    <name type="scientific">Thermoleptolyngbya sichuanensis A183</name>
    <dbReference type="NCBI Taxonomy" id="2737172"/>
    <lineage>
        <taxon>Bacteria</taxon>
        <taxon>Bacillati</taxon>
        <taxon>Cyanobacteriota</taxon>
        <taxon>Cyanophyceae</taxon>
        <taxon>Oculatellales</taxon>
        <taxon>Oculatellaceae</taxon>
        <taxon>Thermoleptolyngbya</taxon>
        <taxon>Thermoleptolyngbya sichuanensis</taxon>
    </lineage>
</organism>
<keyword evidence="3" id="KW-1185">Reference proteome</keyword>